<evidence type="ECO:0000313" key="1">
    <source>
        <dbReference type="EMBL" id="TXJ30994.1"/>
    </source>
</evidence>
<evidence type="ECO:0000313" key="2">
    <source>
        <dbReference type="Proteomes" id="UP000324707"/>
    </source>
</evidence>
<dbReference type="AlphaFoldDB" id="A0A5C8E0Y5"/>
<dbReference type="EMBL" id="SAXX01000022">
    <property type="protein sequence ID" value="TXJ30994.1"/>
    <property type="molecule type" value="Genomic_DNA"/>
</dbReference>
<comment type="caution">
    <text evidence="1">The sequence shown here is derived from an EMBL/GenBank/DDBJ whole genome shotgun (WGS) entry which is preliminary data.</text>
</comment>
<dbReference type="InterPro" id="IPR011006">
    <property type="entry name" value="CheY-like_superfamily"/>
</dbReference>
<gene>
    <name evidence="1" type="ORF">EPJ69_09150</name>
</gene>
<proteinExistence type="predicted"/>
<organism evidence="1 2">
    <name type="scientific">Brachyspira aalborgi</name>
    <dbReference type="NCBI Taxonomy" id="29522"/>
    <lineage>
        <taxon>Bacteria</taxon>
        <taxon>Pseudomonadati</taxon>
        <taxon>Spirochaetota</taxon>
        <taxon>Spirochaetia</taxon>
        <taxon>Brachyspirales</taxon>
        <taxon>Brachyspiraceae</taxon>
        <taxon>Brachyspira</taxon>
    </lineage>
</organism>
<protein>
    <submittedName>
        <fullName evidence="1">Response regulator</fullName>
    </submittedName>
</protein>
<dbReference type="Gene3D" id="3.40.50.2300">
    <property type="match status" value="1"/>
</dbReference>
<dbReference type="Proteomes" id="UP000324707">
    <property type="component" value="Unassembled WGS sequence"/>
</dbReference>
<name>A0A5C8E0Y5_9SPIR</name>
<reference evidence="1 2" key="1">
    <citation type="journal article" date="1992" name="Lakartidningen">
        <title>[Penicillin V and not amoxicillin is the first choice preparation in acute otitis].</title>
        <authorList>
            <person name="Kamme C."/>
            <person name="Lundgren K."/>
            <person name="Prellner K."/>
        </authorList>
    </citation>
    <scope>NUCLEOTIDE SEQUENCE [LARGE SCALE GENOMIC DNA]</scope>
    <source>
        <strain evidence="1 2">PC5538III-lc</strain>
    </source>
</reference>
<dbReference type="SUPFAM" id="SSF52172">
    <property type="entry name" value="CheY-like"/>
    <property type="match status" value="1"/>
</dbReference>
<accession>A0A5C8E0Y5</accession>
<sequence>MFMNSPVIVVDDDNRATKIKAFLESCSVDVFTAENLYELMGKIYKHNIKTLIFNPHLVWVNVIEFIVELEKRKELKEYKIFFLCDNIDKEIKEKAKELNITCLDYPTNMNKIINYIEND</sequence>